<protein>
    <recommendedName>
        <fullName evidence="2">MADF domain-containing protein</fullName>
    </recommendedName>
</protein>
<dbReference type="PANTHER" id="PTHR12243">
    <property type="entry name" value="MADF DOMAIN TRANSCRIPTION FACTOR"/>
    <property type="match status" value="1"/>
</dbReference>
<evidence type="ECO:0000256" key="1">
    <source>
        <dbReference type="SAM" id="MobiDB-lite"/>
    </source>
</evidence>
<feature type="domain" description="MADF" evidence="2">
    <location>
        <begin position="58"/>
        <end position="160"/>
    </location>
</feature>
<evidence type="ECO:0000313" key="3">
    <source>
        <dbReference type="EMBL" id="CAH0402529.1"/>
    </source>
</evidence>
<dbReference type="InterPro" id="IPR039353">
    <property type="entry name" value="TF_Adf1"/>
</dbReference>
<sequence>MTFTYAARVGFSDIAVLSCTEMVSAANFKRTISALDLTTKRTACASFIMTTWVLDPELLIMEVESRPLLYVKSLPEYANKLLKNDSWEEIASKLSFDWESLEKGEKNKRCKEVQAKWKHIRDNFRREYQAQRDVTSGQGAKKRKKYRYYDQLLFLVPHVKDAPISGNYTAASNDSEQTESNVENTDNTLSVPPASPQQIKKRKKENTMSTFEEEVLKSIRNDKAEPDEDTSFCLSLNNQPYLRQPQQFSQVSQPSSISMNQPHATIELKSVHPSNEIKILEQYQYFPPITSTSTSTGNNSRPQCAQSYFSQFVPVPSPSPTDTSSSSIVLCPLTNVTASSPEEYLPTDTYSQY</sequence>
<dbReference type="Pfam" id="PF10545">
    <property type="entry name" value="MADF_DNA_bdg"/>
    <property type="match status" value="1"/>
</dbReference>
<gene>
    <name evidence="3" type="ORF">CHILSU_LOCUS5770</name>
</gene>
<dbReference type="InterPro" id="IPR006578">
    <property type="entry name" value="MADF-dom"/>
</dbReference>
<organism evidence="3 4">
    <name type="scientific">Chilo suppressalis</name>
    <name type="common">Asiatic rice borer moth</name>
    <dbReference type="NCBI Taxonomy" id="168631"/>
    <lineage>
        <taxon>Eukaryota</taxon>
        <taxon>Metazoa</taxon>
        <taxon>Ecdysozoa</taxon>
        <taxon>Arthropoda</taxon>
        <taxon>Hexapoda</taxon>
        <taxon>Insecta</taxon>
        <taxon>Pterygota</taxon>
        <taxon>Neoptera</taxon>
        <taxon>Endopterygota</taxon>
        <taxon>Lepidoptera</taxon>
        <taxon>Glossata</taxon>
        <taxon>Ditrysia</taxon>
        <taxon>Pyraloidea</taxon>
        <taxon>Crambidae</taxon>
        <taxon>Crambinae</taxon>
        <taxon>Chilo</taxon>
    </lineage>
</organism>
<feature type="region of interest" description="Disordered" evidence="1">
    <location>
        <begin position="168"/>
        <end position="208"/>
    </location>
</feature>
<dbReference type="Proteomes" id="UP001153292">
    <property type="component" value="Chromosome 20"/>
</dbReference>
<name>A0ABN8B952_CHISP</name>
<dbReference type="PANTHER" id="PTHR12243:SF69">
    <property type="entry name" value="SI:CH73-59F11.3"/>
    <property type="match status" value="1"/>
</dbReference>
<proteinExistence type="predicted"/>
<dbReference type="SMART" id="SM00595">
    <property type="entry name" value="MADF"/>
    <property type="match status" value="1"/>
</dbReference>
<accession>A0ABN8B952</accession>
<reference evidence="3" key="1">
    <citation type="submission" date="2021-12" db="EMBL/GenBank/DDBJ databases">
        <authorList>
            <person name="King R."/>
        </authorList>
    </citation>
    <scope>NUCLEOTIDE SEQUENCE</scope>
</reference>
<evidence type="ECO:0000313" key="4">
    <source>
        <dbReference type="Proteomes" id="UP001153292"/>
    </source>
</evidence>
<dbReference type="EMBL" id="OU963913">
    <property type="protein sequence ID" value="CAH0402529.1"/>
    <property type="molecule type" value="Genomic_DNA"/>
</dbReference>
<evidence type="ECO:0000259" key="2">
    <source>
        <dbReference type="PROSITE" id="PS51029"/>
    </source>
</evidence>
<feature type="compositionally biased region" description="Polar residues" evidence="1">
    <location>
        <begin position="168"/>
        <end position="190"/>
    </location>
</feature>
<dbReference type="PROSITE" id="PS51029">
    <property type="entry name" value="MADF"/>
    <property type="match status" value="1"/>
</dbReference>
<keyword evidence="4" id="KW-1185">Reference proteome</keyword>